<dbReference type="EMBL" id="FLRE01000163">
    <property type="protein sequence ID" value="SBT41959.1"/>
    <property type="molecule type" value="Genomic_DNA"/>
</dbReference>
<evidence type="ECO:0000259" key="2">
    <source>
        <dbReference type="PROSITE" id="PS50172"/>
    </source>
</evidence>
<gene>
    <name evidence="3" type="ORF">POVWA2_042760</name>
</gene>
<feature type="region of interest" description="Disordered" evidence="1">
    <location>
        <begin position="216"/>
        <end position="319"/>
    </location>
</feature>
<feature type="compositionally biased region" description="Basic and acidic residues" evidence="1">
    <location>
        <begin position="259"/>
        <end position="271"/>
    </location>
</feature>
<protein>
    <submittedName>
        <fullName evidence="3">Translation initiation factor EIF-2B subunit, putative</fullName>
    </submittedName>
</protein>
<feature type="region of interest" description="Disordered" evidence="1">
    <location>
        <begin position="872"/>
        <end position="903"/>
    </location>
</feature>
<dbReference type="PROSITE" id="PS50172">
    <property type="entry name" value="BRCT"/>
    <property type="match status" value="1"/>
</dbReference>
<keyword evidence="3" id="KW-0648">Protein biosynthesis</keyword>
<feature type="compositionally biased region" description="Basic and acidic residues" evidence="1">
    <location>
        <begin position="282"/>
        <end position="307"/>
    </location>
</feature>
<feature type="region of interest" description="Disordered" evidence="1">
    <location>
        <begin position="633"/>
        <end position="675"/>
    </location>
</feature>
<evidence type="ECO:0000313" key="3">
    <source>
        <dbReference type="EMBL" id="SBT41959.1"/>
    </source>
</evidence>
<reference evidence="4" key="1">
    <citation type="submission" date="2016-05" db="EMBL/GenBank/DDBJ databases">
        <authorList>
            <person name="Naeem Raeece"/>
        </authorList>
    </citation>
    <scope>NUCLEOTIDE SEQUENCE [LARGE SCALE GENOMIC DNA]</scope>
</reference>
<feature type="compositionally biased region" description="Basic residues" evidence="1">
    <location>
        <begin position="659"/>
        <end position="670"/>
    </location>
</feature>
<organism evidence="3 4">
    <name type="scientific">Plasmodium ovale wallikeri</name>
    <dbReference type="NCBI Taxonomy" id="864142"/>
    <lineage>
        <taxon>Eukaryota</taxon>
        <taxon>Sar</taxon>
        <taxon>Alveolata</taxon>
        <taxon>Apicomplexa</taxon>
        <taxon>Aconoidasida</taxon>
        <taxon>Haemosporida</taxon>
        <taxon>Plasmodiidae</taxon>
        <taxon>Plasmodium</taxon>
        <taxon>Plasmodium (Plasmodium)</taxon>
    </lineage>
</organism>
<keyword evidence="3" id="KW-0396">Initiation factor</keyword>
<name>A0A1A8ZDS5_PLAOA</name>
<dbReference type="Proteomes" id="UP000078550">
    <property type="component" value="Unassembled WGS sequence"/>
</dbReference>
<dbReference type="GO" id="GO:0003743">
    <property type="term" value="F:translation initiation factor activity"/>
    <property type="evidence" value="ECO:0007669"/>
    <property type="project" value="UniProtKB-KW"/>
</dbReference>
<proteinExistence type="predicted"/>
<feature type="domain" description="BRCT" evidence="2">
    <location>
        <begin position="1264"/>
        <end position="1290"/>
    </location>
</feature>
<feature type="compositionally biased region" description="Basic and acidic residues" evidence="1">
    <location>
        <begin position="229"/>
        <end position="251"/>
    </location>
</feature>
<dbReference type="InterPro" id="IPR001357">
    <property type="entry name" value="BRCT_dom"/>
</dbReference>
<feature type="compositionally biased region" description="Basic and acidic residues" evidence="1">
    <location>
        <begin position="644"/>
        <end position="658"/>
    </location>
</feature>
<evidence type="ECO:0000256" key="1">
    <source>
        <dbReference type="SAM" id="MobiDB-lite"/>
    </source>
</evidence>
<accession>A0A1A8ZDS5</accession>
<sequence>MHIFPPQLQPLLQGKSKRYMFEVEKYEEEHFEKDEDVLLRKIVYLFKESMYYFMSFNEKDGQILEKSRKKTDKKDIKDNSGYELLKSLNDCIVQLHDSKKKKKQALIMTSEFCGIFTPVYVKLTKYSEAFMNMLKENNVHYYDLFYEEIKNNEYYKKKKEHYDNLKNSSFVPMTKGEISLANKKIIPKGTVLMKQNDDNIVHRKIMEQSASFNIENSCKSKGDGNLGAEELRRNDEGEKGKKIGKTGEKVGKTGGKIGKTGEKVGKTGEKVGKKRNNSDNLGGEKKQFNQEENTIDGKHSNCGDGEKKKKKKEKKGGGHGKGLELGLVLYENQDICNYLNIKNERRETDGKNEYADFNSTNEGFVNNAKIFNMLNKQVNSDEYIYNEMKNDFMKEINLPNNFNYDVNVVEICEKDVKHFYRCVVKYINRRKDKIKIYYIICNFLFFLSKMHKNTINFDDNVHKDINRNFDYKSIHIQGNILPYNFFLLLKGLHYMSRYNVIKNFYMNIEYDERKNKCLHFLNITENKFYENFKKFEKNIKTNFMHVHKFLQNMIPINKFLISNGKLYKNSEYMPFSFDDNDFLQLTYDGPAYDGPAYDGPACDGPAYQNKDAIVLYEGDDTCEDTTLGGDKFGQHSAALPTSQKYDRAGSESGSESRIRSRHRSRHRNRSSVHGMRGVNLSPLSEGYIVYDSMDASKGIPNLRKVCTIVNDKEFHKIINDLTDMYDNYTKILLKEKKIIFLLETYEKNTLLQKILINPIFFDSYISLICLHYINTHSKKGQVLKSIPLFKPSYFNLMVNQIKKKKKKKNESKRENSTSEHTVDKLCNNFFKKSINKILNSNGIDKMEGEKGDSLDDVKEETSQVLAPLKQIQDSCEGGGGHGGEGYLRDRGDPGAGTTNGGDIAQAEESTLVINEAVVRKVEPDNVVTCIFILINGSTSTRAPPNGAVVATSVATSVAISVATAVATADGTTGNCAGINLESSPRGGSNQTSEEEKKLRDLVLHVLKKKEIEYSDGEQKYAFKYRNNISDAITLSEIEIRKYHNANIFIVGIVLNNDISNPNLQADINSLYSLNDTLHKKYHAKNFQVQAKIVTFHWIYEVHTYGSIFLRGKEASHLIRSTSGTYHLPYDVRIEPIVPLQWESKPLWGYYLYIIQDSVESKYSDESITRLREEGVHIHLCGEQFDVRIVENDIEEVLRMHDLELSDLKHVNKDVFLNLIFLIENGHLTYFTFINTDNMSITQRNNYLCIQFCKSKISFPSFDLNTPLLSDSWLNDVLTKQVLLPFKDYFYKF</sequence>
<feature type="compositionally biased region" description="Gly residues" evidence="1">
    <location>
        <begin position="876"/>
        <end position="885"/>
    </location>
</feature>
<feature type="compositionally biased region" description="Basic residues" evidence="1">
    <location>
        <begin position="308"/>
        <end position="318"/>
    </location>
</feature>
<evidence type="ECO:0000313" key="4">
    <source>
        <dbReference type="Proteomes" id="UP000078550"/>
    </source>
</evidence>